<evidence type="ECO:0000256" key="8">
    <source>
        <dbReference type="SAM" id="Coils"/>
    </source>
</evidence>
<evidence type="ECO:0000259" key="10">
    <source>
        <dbReference type="SMART" id="SM00906"/>
    </source>
</evidence>
<dbReference type="RefSeq" id="XP_033378450.1">
    <property type="nucleotide sequence ID" value="XM_033526228.1"/>
</dbReference>
<proteinExistence type="predicted"/>
<dbReference type="Pfam" id="PF04082">
    <property type="entry name" value="Fungal_trans"/>
    <property type="match status" value="1"/>
</dbReference>
<evidence type="ECO:0000256" key="7">
    <source>
        <dbReference type="ARBA" id="ARBA00023242"/>
    </source>
</evidence>
<evidence type="ECO:0000313" key="11">
    <source>
        <dbReference type="EMBL" id="KAF2010111.1"/>
    </source>
</evidence>
<dbReference type="GeneID" id="54283625"/>
<gene>
    <name evidence="11" type="ORF">BU24DRAFT_414547</name>
</gene>
<dbReference type="GO" id="GO:0045944">
    <property type="term" value="P:positive regulation of transcription by RNA polymerase II"/>
    <property type="evidence" value="ECO:0007669"/>
    <property type="project" value="TreeGrafter"/>
</dbReference>
<dbReference type="GO" id="GO:0000981">
    <property type="term" value="F:DNA-binding transcription factor activity, RNA polymerase II-specific"/>
    <property type="evidence" value="ECO:0007669"/>
    <property type="project" value="TreeGrafter"/>
</dbReference>
<sequence>MYQLFALSSCLIEDPSTRRQLPRNYVQTLEERLEVLEGLLQQQQQRGQSQAETVEPPQRSQSHIHDYANTPTTRSVASENDDPEGSDNLVSKAGVLSLHASGAEPHYFGHSSMFSFSRIIRSCVRQVGQGRSDEQFESALGGAGSSSISPCNLPDLGVGLILSNAYFENIHLQYPFLHEPTFRQWENNAHGIGTQVTNSMELFFVNIVYSVGSLLKPNTGTLSQQLYASALLYFDDVIAQKNIESIQAVLCCAMFSLRSTVGPSTWNLSGLALRQCIELGYHRNFKKANPITNTLQSEMKKRVFWCAYQIDCASSVNVGLPLSLPIEEVDTEFPLDINDSAISNEGIGEAPRQSRLDPVTTVTHALHQFRIRCIWARIYAALYTNAAIKRHNKESYEAQIKSLRSELDNWMSLTPPEPHRAGPTLCVFASTEDYKITYNETIILLYRGKLTRAKDNPPDDIFLECMQAASSICDSCKRLYVGKPINYTWSALHVLFLAGLTYLHCLWASPTCRQAARYDKASNTFTNCTMLLAIMAEHWAGAAPYRDLFQALASRTMTMIVEQGQDASPVFTAPSPNTEELTQWAAQIADLSMPDAFGTLLTSLIGDYNQEGYGF</sequence>
<dbReference type="OrthoDB" id="2399539at2759"/>
<dbReference type="GO" id="GO:0006351">
    <property type="term" value="P:DNA-templated transcription"/>
    <property type="evidence" value="ECO:0007669"/>
    <property type="project" value="InterPro"/>
</dbReference>
<keyword evidence="2" id="KW-0479">Metal-binding</keyword>
<dbReference type="GO" id="GO:0043565">
    <property type="term" value="F:sequence-specific DNA binding"/>
    <property type="evidence" value="ECO:0007669"/>
    <property type="project" value="TreeGrafter"/>
</dbReference>
<evidence type="ECO:0000256" key="2">
    <source>
        <dbReference type="ARBA" id="ARBA00022723"/>
    </source>
</evidence>
<feature type="compositionally biased region" description="Low complexity" evidence="9">
    <location>
        <begin position="41"/>
        <end position="52"/>
    </location>
</feature>
<evidence type="ECO:0000256" key="9">
    <source>
        <dbReference type="SAM" id="MobiDB-lite"/>
    </source>
</evidence>
<evidence type="ECO:0000313" key="12">
    <source>
        <dbReference type="Proteomes" id="UP000799778"/>
    </source>
</evidence>
<dbReference type="GO" id="GO:0008270">
    <property type="term" value="F:zinc ion binding"/>
    <property type="evidence" value="ECO:0007669"/>
    <property type="project" value="InterPro"/>
</dbReference>
<keyword evidence="8" id="KW-0175">Coiled coil</keyword>
<dbReference type="GO" id="GO:0005634">
    <property type="term" value="C:nucleus"/>
    <property type="evidence" value="ECO:0007669"/>
    <property type="project" value="UniProtKB-SubCell"/>
</dbReference>
<evidence type="ECO:0000256" key="3">
    <source>
        <dbReference type="ARBA" id="ARBA00022833"/>
    </source>
</evidence>
<dbReference type="EMBL" id="ML978077">
    <property type="protein sequence ID" value="KAF2010111.1"/>
    <property type="molecule type" value="Genomic_DNA"/>
</dbReference>
<feature type="region of interest" description="Disordered" evidence="9">
    <location>
        <begin position="41"/>
        <end position="89"/>
    </location>
</feature>
<keyword evidence="3" id="KW-0862">Zinc</keyword>
<keyword evidence="12" id="KW-1185">Reference proteome</keyword>
<reference evidence="11" key="1">
    <citation type="journal article" date="2020" name="Stud. Mycol.">
        <title>101 Dothideomycetes genomes: a test case for predicting lifestyles and emergence of pathogens.</title>
        <authorList>
            <person name="Haridas S."/>
            <person name="Albert R."/>
            <person name="Binder M."/>
            <person name="Bloem J."/>
            <person name="Labutti K."/>
            <person name="Salamov A."/>
            <person name="Andreopoulos B."/>
            <person name="Baker S."/>
            <person name="Barry K."/>
            <person name="Bills G."/>
            <person name="Bluhm B."/>
            <person name="Cannon C."/>
            <person name="Castanera R."/>
            <person name="Culley D."/>
            <person name="Daum C."/>
            <person name="Ezra D."/>
            <person name="Gonzalez J."/>
            <person name="Henrissat B."/>
            <person name="Kuo A."/>
            <person name="Liang C."/>
            <person name="Lipzen A."/>
            <person name="Lutzoni F."/>
            <person name="Magnuson J."/>
            <person name="Mondo S."/>
            <person name="Nolan M."/>
            <person name="Ohm R."/>
            <person name="Pangilinan J."/>
            <person name="Park H.-J."/>
            <person name="Ramirez L."/>
            <person name="Alfaro M."/>
            <person name="Sun H."/>
            <person name="Tritt A."/>
            <person name="Yoshinaga Y."/>
            <person name="Zwiers L.-H."/>
            <person name="Turgeon B."/>
            <person name="Goodwin S."/>
            <person name="Spatafora J."/>
            <person name="Crous P."/>
            <person name="Grigoriev I."/>
        </authorList>
    </citation>
    <scope>NUCLEOTIDE SEQUENCE</scope>
    <source>
        <strain evidence="11">CBS 175.79</strain>
    </source>
</reference>
<keyword evidence="4" id="KW-0805">Transcription regulation</keyword>
<dbReference type="AlphaFoldDB" id="A0A6A5XAZ6"/>
<comment type="subcellular location">
    <subcellularLocation>
        <location evidence="1">Nucleus</location>
    </subcellularLocation>
</comment>
<feature type="domain" description="Xylanolytic transcriptional activator regulatory" evidence="10">
    <location>
        <begin position="265"/>
        <end position="340"/>
    </location>
</feature>
<feature type="coiled-coil region" evidence="8">
    <location>
        <begin position="386"/>
        <end position="413"/>
    </location>
</feature>
<dbReference type="SMART" id="SM00906">
    <property type="entry name" value="Fungal_trans"/>
    <property type="match status" value="1"/>
</dbReference>
<evidence type="ECO:0000256" key="4">
    <source>
        <dbReference type="ARBA" id="ARBA00023015"/>
    </source>
</evidence>
<protein>
    <recommendedName>
        <fullName evidence="10">Xylanolytic transcriptional activator regulatory domain-containing protein</fullName>
    </recommendedName>
</protein>
<evidence type="ECO:0000256" key="5">
    <source>
        <dbReference type="ARBA" id="ARBA00023125"/>
    </source>
</evidence>
<dbReference type="Proteomes" id="UP000799778">
    <property type="component" value="Unassembled WGS sequence"/>
</dbReference>
<dbReference type="InterPro" id="IPR052202">
    <property type="entry name" value="Yeast_MetPath_Reg"/>
</dbReference>
<keyword evidence="7" id="KW-0539">Nucleus</keyword>
<organism evidence="11 12">
    <name type="scientific">Aaosphaeria arxii CBS 175.79</name>
    <dbReference type="NCBI Taxonomy" id="1450172"/>
    <lineage>
        <taxon>Eukaryota</taxon>
        <taxon>Fungi</taxon>
        <taxon>Dikarya</taxon>
        <taxon>Ascomycota</taxon>
        <taxon>Pezizomycotina</taxon>
        <taxon>Dothideomycetes</taxon>
        <taxon>Pleosporomycetidae</taxon>
        <taxon>Pleosporales</taxon>
        <taxon>Pleosporales incertae sedis</taxon>
        <taxon>Aaosphaeria</taxon>
    </lineage>
</organism>
<evidence type="ECO:0000256" key="1">
    <source>
        <dbReference type="ARBA" id="ARBA00004123"/>
    </source>
</evidence>
<feature type="compositionally biased region" description="Polar residues" evidence="9">
    <location>
        <begin position="69"/>
        <end position="78"/>
    </location>
</feature>
<keyword evidence="6" id="KW-0804">Transcription</keyword>
<keyword evidence="5" id="KW-0238">DNA-binding</keyword>
<dbReference type="CDD" id="cd12148">
    <property type="entry name" value="fungal_TF_MHR"/>
    <property type="match status" value="1"/>
</dbReference>
<dbReference type="PANTHER" id="PTHR47782:SF12">
    <property type="entry name" value="ZN(II)2CYS6 TRANSCRIPTION FACTOR (EUROFUNG)"/>
    <property type="match status" value="1"/>
</dbReference>
<dbReference type="PANTHER" id="PTHR47782">
    <property type="entry name" value="ZN(II)2CYS6 TRANSCRIPTION FACTOR (EUROFUNG)-RELATED"/>
    <property type="match status" value="1"/>
</dbReference>
<accession>A0A6A5XAZ6</accession>
<dbReference type="InterPro" id="IPR007219">
    <property type="entry name" value="XnlR_reg_dom"/>
</dbReference>
<evidence type="ECO:0000256" key="6">
    <source>
        <dbReference type="ARBA" id="ARBA00023163"/>
    </source>
</evidence>
<name>A0A6A5XAZ6_9PLEO</name>